<evidence type="ECO:0000256" key="2">
    <source>
        <dbReference type="ARBA" id="ARBA00023163"/>
    </source>
</evidence>
<dbReference type="Pfam" id="PF05043">
    <property type="entry name" value="Mga"/>
    <property type="match status" value="1"/>
</dbReference>
<reference evidence="4 5" key="1">
    <citation type="journal article" date="2010" name="Int. J. Syst. Evol. Microbiol.">
        <title>Vagococcus penaei sp. nov., isolated from spoilage microbiota of cooked shrimp (Penaeus vannamei).</title>
        <authorList>
            <person name="Jaffres E."/>
            <person name="Prevost H."/>
            <person name="Rossero A."/>
            <person name="Joffraud J.J."/>
            <person name="Dousset X."/>
        </authorList>
    </citation>
    <scope>NUCLEOTIDE SEQUENCE [LARGE SCALE GENOMIC DNA]</scope>
    <source>
        <strain evidence="4 5">CD276</strain>
    </source>
</reference>
<dbReference type="Proteomes" id="UP000188246">
    <property type="component" value="Chromosome"/>
</dbReference>
<evidence type="ECO:0000259" key="3">
    <source>
        <dbReference type="Pfam" id="PF05043"/>
    </source>
</evidence>
<proteinExistence type="predicted"/>
<dbReference type="STRING" id="633807.BW732_05065"/>
<dbReference type="PANTHER" id="PTHR30185:SF18">
    <property type="entry name" value="TRANSCRIPTIONAL REGULATOR MTLR"/>
    <property type="match status" value="1"/>
</dbReference>
<evidence type="ECO:0000313" key="5">
    <source>
        <dbReference type="Proteomes" id="UP000188246"/>
    </source>
</evidence>
<name>A0A1Q2D5J7_9ENTE</name>
<dbReference type="InterPro" id="IPR007737">
    <property type="entry name" value="Mga_HTH"/>
</dbReference>
<dbReference type="Gene3D" id="1.10.10.10">
    <property type="entry name" value="Winged helix-like DNA-binding domain superfamily/Winged helix DNA-binding domain"/>
    <property type="match status" value="1"/>
</dbReference>
<feature type="domain" description="Mga helix-turn-helix" evidence="3">
    <location>
        <begin position="64"/>
        <end position="147"/>
    </location>
</feature>
<organism evidence="4 5">
    <name type="scientific">Vagococcus penaei</name>
    <dbReference type="NCBI Taxonomy" id="633807"/>
    <lineage>
        <taxon>Bacteria</taxon>
        <taxon>Bacillati</taxon>
        <taxon>Bacillota</taxon>
        <taxon>Bacilli</taxon>
        <taxon>Lactobacillales</taxon>
        <taxon>Enterococcaceae</taxon>
        <taxon>Vagococcus</taxon>
    </lineage>
</organism>
<evidence type="ECO:0000313" key="4">
    <source>
        <dbReference type="EMBL" id="AQP53668.1"/>
    </source>
</evidence>
<dbReference type="AlphaFoldDB" id="A0A1Q2D5J7"/>
<protein>
    <recommendedName>
        <fullName evidence="3">Mga helix-turn-helix domain-containing protein</fullName>
    </recommendedName>
</protein>
<dbReference type="EMBL" id="CP019609">
    <property type="protein sequence ID" value="AQP53668.1"/>
    <property type="molecule type" value="Genomic_DNA"/>
</dbReference>
<dbReference type="KEGG" id="vpi:BW732_05065"/>
<accession>A0A1Q2D5J7</accession>
<evidence type="ECO:0000256" key="1">
    <source>
        <dbReference type="ARBA" id="ARBA00023015"/>
    </source>
</evidence>
<dbReference type="InterPro" id="IPR036388">
    <property type="entry name" value="WH-like_DNA-bd_sf"/>
</dbReference>
<dbReference type="PANTHER" id="PTHR30185">
    <property type="entry name" value="CRYPTIC BETA-GLUCOSIDE BGL OPERON ANTITERMINATOR"/>
    <property type="match status" value="1"/>
</dbReference>
<gene>
    <name evidence="4" type="ORF">BW732_05065</name>
</gene>
<sequence>MLLLKKLIISGGTMRFQEMVAYLNLSKASLETYITELIEYLKKYQDAITLDFDGEILAITLSHNFSLKQVEKDFYQDSLKYKIMTYLFSNPEFSTVALASNLKISESTLFRKIKELNSCLTEFDLMIWQGKLVGDEHQIRYFYFQLFWCIDHNFPEHKKLPTHPLVSLLEKKLFQSLSKESKTRLNLWVTISQKRMGYRHKKFGKLPQLFQPYQNDPLYLTLRELVFRSLGHYALELEEEEAIMQFIFILSMSILSEEDFKEYNYERSHATPTAITDTLVLECVLRYYRPIQLTSELEAWTYYQLASNHPRLYFFKGDIEVSSTSHFWQLEESLSSHNIKRLSTHLLTVARDRLLPKAAPITGLDYLTELKYLCTLLLVDRQISRNIMVGIDLNTTHLFKEAAFQMISVQLNSLNGVVCQEYCASQTYDLIITNEQSCRYQTHHYVLSELGTSFDIAQIKQYIRQIYHEKYAAVLTDIYL</sequence>
<keyword evidence="2" id="KW-0804">Transcription</keyword>
<keyword evidence="1" id="KW-0805">Transcription regulation</keyword>
<keyword evidence="5" id="KW-1185">Reference proteome</keyword>
<dbReference type="InterPro" id="IPR050661">
    <property type="entry name" value="BglG_antiterminators"/>
</dbReference>